<evidence type="ECO:0000256" key="1">
    <source>
        <dbReference type="SAM" id="SignalP"/>
    </source>
</evidence>
<feature type="chain" id="PRO_5047032309" evidence="1">
    <location>
        <begin position="21"/>
        <end position="218"/>
    </location>
</feature>
<dbReference type="Pfam" id="PF05643">
    <property type="entry name" value="GNA1162-like"/>
    <property type="match status" value="1"/>
</dbReference>
<dbReference type="Proteomes" id="UP001629523">
    <property type="component" value="Unassembled WGS sequence"/>
</dbReference>
<dbReference type="InterPro" id="IPR008517">
    <property type="entry name" value="GNA1162-like"/>
</dbReference>
<dbReference type="Gene3D" id="3.40.50.10610">
    <property type="entry name" value="ABC-type transport auxiliary lipoprotein component"/>
    <property type="match status" value="1"/>
</dbReference>
<dbReference type="EMBL" id="JBBEST010000001">
    <property type="protein sequence ID" value="MFM1345237.1"/>
    <property type="molecule type" value="Genomic_DNA"/>
</dbReference>
<dbReference type="PROSITE" id="PS51257">
    <property type="entry name" value="PROKAR_LIPOPROTEIN"/>
    <property type="match status" value="1"/>
</dbReference>
<evidence type="ECO:0000313" key="3">
    <source>
        <dbReference type="Proteomes" id="UP001629523"/>
    </source>
</evidence>
<comment type="caution">
    <text evidence="2">The sequence shown here is derived from an EMBL/GenBank/DDBJ whole genome shotgun (WGS) entry which is preliminary data.</text>
</comment>
<reference evidence="2 3" key="1">
    <citation type="journal article" date="2024" name="Infect. Genet. Evol.">
        <title>Characteristics and comparative genome analysis of Yersinia enterocolitica and related species associated with human infections in Switzerland 2019-2023.</title>
        <authorList>
            <person name="Stevens M.J.A."/>
            <person name="Horlbog J.A."/>
            <person name="Diethelm A."/>
            <person name="Stephan R."/>
            <person name="Nuesch-Inderbinen M."/>
        </authorList>
    </citation>
    <scope>NUCLEOTIDE SEQUENCE [LARGE SCALE GENOMIC DNA]</scope>
    <source>
        <strain evidence="2 3">N20-0302</strain>
    </source>
</reference>
<gene>
    <name evidence="2" type="ORF">WFP14_01550</name>
</gene>
<dbReference type="GeneID" id="93969706"/>
<name>A0ABW9ETJ0_9GAMM</name>
<evidence type="ECO:0000313" key="2">
    <source>
        <dbReference type="EMBL" id="MFM1345237.1"/>
    </source>
</evidence>
<protein>
    <submittedName>
        <fullName evidence="2">DUF799 domain-containing protein</fullName>
    </submittedName>
</protein>
<organism evidence="2 3">
    <name type="scientific">Yersinia proxima</name>
    <dbReference type="NCBI Taxonomy" id="2890316"/>
    <lineage>
        <taxon>Bacteria</taxon>
        <taxon>Pseudomonadati</taxon>
        <taxon>Pseudomonadota</taxon>
        <taxon>Gammaproteobacteria</taxon>
        <taxon>Enterobacterales</taxon>
        <taxon>Yersiniaceae</taxon>
        <taxon>Yersinia</taxon>
    </lineage>
</organism>
<sequence length="218" mass="22917">MKSIFAVCAVMMTLLLTGCAKPVSQDYSAFKQSKPKSILVLLPQNQSPEVEASHGMLSQVTYPLSEAGYYVLPVAVVEETFKQNGMTNATDISAVSPAKLHKIFGADAALYITVVQYGTSYQIVTSDTRVTANAKLVDLKTGKLLWSGSATASSNEGDSSSGGIIGMLVQAAVSQIANTMTDKSHDIAAITSARMLSAGTPNGILYGPRSPQYGKDGI</sequence>
<accession>A0ABW9ETJ0</accession>
<proteinExistence type="predicted"/>
<feature type="signal peptide" evidence="1">
    <location>
        <begin position="1"/>
        <end position="20"/>
    </location>
</feature>
<keyword evidence="1" id="KW-0732">Signal</keyword>
<dbReference type="RefSeq" id="WP_050076213.1">
    <property type="nucleotide sequence ID" value="NZ_CABHYG010000004.1"/>
</dbReference>
<keyword evidence="3" id="KW-1185">Reference proteome</keyword>